<dbReference type="GeneID" id="34572785"/>
<keyword evidence="1" id="KW-0285">Flavoprotein</keyword>
<protein>
    <recommendedName>
        <fullName evidence="5">FAD-binding domain-containing protein</fullName>
    </recommendedName>
</protein>
<keyword evidence="4" id="KW-1133">Transmembrane helix</keyword>
<dbReference type="OrthoDB" id="655030at2759"/>
<sequence>MAPLKVLIVGGGVAGPALAFWLSRIGHQVVVVERFPALRALGAQIDLRGQGIEVAKRMGLIEAIRSKLVDEEGMSFVDTNGKVKGTILANKSGKGAQSLTSEYEIMRGDLVRIFYEATKDRVQYIFGKTVDRFTQDDEKVTAQFSDGTTDTFDILVGADGQGSRIRKDILPPDAPDPYRPLGLHMAYWFIPRDETDSSICSSYLSPGGRMIMRRSHSATESNVCFFLRSASDELRSIPRASIEQQKEFWTQKFRGAGWQTDRFLEGMKTTENWFCLDLVQIRTDTWHSGRVVLLGDAAHCPSPLTGMGTTSSLVGAYVLAGEIARSSDDLSRAFTSYDGKLRPLINEAQDVNLLLLRLAVPDSQWAIAIIHFIFGIVCFLRIPDLISRFSNDRDGGWKLPDYPELGLGDETAAPRGHGPL</sequence>
<proteinExistence type="predicted"/>
<evidence type="ECO:0000313" key="7">
    <source>
        <dbReference type="Proteomes" id="UP000177622"/>
    </source>
</evidence>
<keyword evidence="3" id="KW-0560">Oxidoreductase</keyword>
<dbReference type="PANTHER" id="PTHR46865:SF2">
    <property type="entry name" value="MONOOXYGENASE"/>
    <property type="match status" value="1"/>
</dbReference>
<evidence type="ECO:0000256" key="4">
    <source>
        <dbReference type="SAM" id="Phobius"/>
    </source>
</evidence>
<accession>A0A1F5LU51</accession>
<dbReference type="GO" id="GO:0071949">
    <property type="term" value="F:FAD binding"/>
    <property type="evidence" value="ECO:0007669"/>
    <property type="project" value="InterPro"/>
</dbReference>
<dbReference type="Gene3D" id="3.50.50.60">
    <property type="entry name" value="FAD/NAD(P)-binding domain"/>
    <property type="match status" value="1"/>
</dbReference>
<dbReference type="Proteomes" id="UP000177622">
    <property type="component" value="Unassembled WGS sequence"/>
</dbReference>
<organism evidence="6 7">
    <name type="scientific">Penicillium arizonense</name>
    <dbReference type="NCBI Taxonomy" id="1835702"/>
    <lineage>
        <taxon>Eukaryota</taxon>
        <taxon>Fungi</taxon>
        <taxon>Dikarya</taxon>
        <taxon>Ascomycota</taxon>
        <taxon>Pezizomycotina</taxon>
        <taxon>Eurotiomycetes</taxon>
        <taxon>Eurotiomycetidae</taxon>
        <taxon>Eurotiales</taxon>
        <taxon>Aspergillaceae</taxon>
        <taxon>Penicillium</taxon>
    </lineage>
</organism>
<dbReference type="InterPro" id="IPR002938">
    <property type="entry name" value="FAD-bd"/>
</dbReference>
<keyword evidence="4" id="KW-0472">Membrane</keyword>
<dbReference type="InterPro" id="IPR036188">
    <property type="entry name" value="FAD/NAD-bd_sf"/>
</dbReference>
<feature type="domain" description="FAD-binding" evidence="5">
    <location>
        <begin position="5"/>
        <end position="324"/>
    </location>
</feature>
<dbReference type="EMBL" id="LXJU01000003">
    <property type="protein sequence ID" value="OGE56391.1"/>
    <property type="molecule type" value="Genomic_DNA"/>
</dbReference>
<gene>
    <name evidence="6" type="ORF">PENARI_c003G00809</name>
</gene>
<keyword evidence="2" id="KW-0274">FAD</keyword>
<dbReference type="RefSeq" id="XP_022491819.1">
    <property type="nucleotide sequence ID" value="XM_022628051.1"/>
</dbReference>
<evidence type="ECO:0000256" key="3">
    <source>
        <dbReference type="ARBA" id="ARBA00023002"/>
    </source>
</evidence>
<name>A0A1F5LU51_PENAI</name>
<dbReference type="STRING" id="1835702.A0A1F5LU51"/>
<keyword evidence="4" id="KW-0812">Transmembrane</keyword>
<dbReference type="AlphaFoldDB" id="A0A1F5LU51"/>
<evidence type="ECO:0000256" key="1">
    <source>
        <dbReference type="ARBA" id="ARBA00022630"/>
    </source>
</evidence>
<dbReference type="PANTHER" id="PTHR46865">
    <property type="entry name" value="OXIDOREDUCTASE-RELATED"/>
    <property type="match status" value="1"/>
</dbReference>
<dbReference type="SUPFAM" id="SSF51905">
    <property type="entry name" value="FAD/NAD(P)-binding domain"/>
    <property type="match status" value="1"/>
</dbReference>
<dbReference type="Pfam" id="PF01494">
    <property type="entry name" value="FAD_binding_3"/>
    <property type="match status" value="1"/>
</dbReference>
<comment type="caution">
    <text evidence="6">The sequence shown here is derived from an EMBL/GenBank/DDBJ whole genome shotgun (WGS) entry which is preliminary data.</text>
</comment>
<dbReference type="GO" id="GO:0016491">
    <property type="term" value="F:oxidoreductase activity"/>
    <property type="evidence" value="ECO:0007669"/>
    <property type="project" value="UniProtKB-KW"/>
</dbReference>
<keyword evidence="7" id="KW-1185">Reference proteome</keyword>
<feature type="transmembrane region" description="Helical" evidence="4">
    <location>
        <begin position="365"/>
        <end position="383"/>
    </location>
</feature>
<evidence type="ECO:0000256" key="2">
    <source>
        <dbReference type="ARBA" id="ARBA00022827"/>
    </source>
</evidence>
<dbReference type="InterPro" id="IPR051704">
    <property type="entry name" value="FAD_aromatic-hydroxylase"/>
</dbReference>
<reference evidence="6 7" key="1">
    <citation type="journal article" date="2016" name="Sci. Rep.">
        <title>Penicillium arizonense, a new, genome sequenced fungal species, reveals a high chemical diversity in secreted metabolites.</title>
        <authorList>
            <person name="Grijseels S."/>
            <person name="Nielsen J.C."/>
            <person name="Randelovic M."/>
            <person name="Nielsen J."/>
            <person name="Nielsen K.F."/>
            <person name="Workman M."/>
            <person name="Frisvad J.C."/>
        </authorList>
    </citation>
    <scope>NUCLEOTIDE SEQUENCE [LARGE SCALE GENOMIC DNA]</scope>
    <source>
        <strain evidence="6 7">CBS 141311</strain>
    </source>
</reference>
<evidence type="ECO:0000313" key="6">
    <source>
        <dbReference type="EMBL" id="OGE56391.1"/>
    </source>
</evidence>
<dbReference type="PRINTS" id="PR00420">
    <property type="entry name" value="RNGMNOXGNASE"/>
</dbReference>
<evidence type="ECO:0000259" key="5">
    <source>
        <dbReference type="Pfam" id="PF01494"/>
    </source>
</evidence>